<feature type="region of interest" description="Disordered" evidence="1">
    <location>
        <begin position="15"/>
        <end position="34"/>
    </location>
</feature>
<evidence type="ECO:0000313" key="3">
    <source>
        <dbReference type="Proteomes" id="UP001189429"/>
    </source>
</evidence>
<feature type="compositionally biased region" description="Basic and acidic residues" evidence="1">
    <location>
        <begin position="17"/>
        <end position="30"/>
    </location>
</feature>
<evidence type="ECO:0000313" key="2">
    <source>
        <dbReference type="EMBL" id="CAK0854471.1"/>
    </source>
</evidence>
<dbReference type="EMBL" id="CAUYUJ010015482">
    <property type="protein sequence ID" value="CAK0854471.1"/>
    <property type="molecule type" value="Genomic_DNA"/>
</dbReference>
<gene>
    <name evidence="2" type="ORF">PCOR1329_LOCUS45570</name>
</gene>
<keyword evidence="3" id="KW-1185">Reference proteome</keyword>
<name>A0ABN9U641_9DINO</name>
<proteinExistence type="predicted"/>
<protein>
    <submittedName>
        <fullName evidence="2">Uncharacterized protein</fullName>
    </submittedName>
</protein>
<evidence type="ECO:0000256" key="1">
    <source>
        <dbReference type="SAM" id="MobiDB-lite"/>
    </source>
</evidence>
<reference evidence="2" key="1">
    <citation type="submission" date="2023-10" db="EMBL/GenBank/DDBJ databases">
        <authorList>
            <person name="Chen Y."/>
            <person name="Shah S."/>
            <person name="Dougan E. K."/>
            <person name="Thang M."/>
            <person name="Chan C."/>
        </authorList>
    </citation>
    <scope>NUCLEOTIDE SEQUENCE [LARGE SCALE GENOMIC DNA]</scope>
</reference>
<sequence length="106" mass="11604">MSAIDYDIADQDVADLAGDREKEAGQHRPDSSGLRPCDVDFICSDVLNPDRNGSFVDHNYTRISRYSLLVSPAFGQYALCNGYPDTDPAGPLCFGGDSRRWGWQGG</sequence>
<comment type="caution">
    <text evidence="2">The sequence shown here is derived from an EMBL/GenBank/DDBJ whole genome shotgun (WGS) entry which is preliminary data.</text>
</comment>
<accession>A0ABN9U641</accession>
<dbReference type="Proteomes" id="UP001189429">
    <property type="component" value="Unassembled WGS sequence"/>
</dbReference>
<organism evidence="2 3">
    <name type="scientific">Prorocentrum cordatum</name>
    <dbReference type="NCBI Taxonomy" id="2364126"/>
    <lineage>
        <taxon>Eukaryota</taxon>
        <taxon>Sar</taxon>
        <taxon>Alveolata</taxon>
        <taxon>Dinophyceae</taxon>
        <taxon>Prorocentrales</taxon>
        <taxon>Prorocentraceae</taxon>
        <taxon>Prorocentrum</taxon>
    </lineage>
</organism>